<geneLocation type="plasmid" evidence="1">
    <name>pCYLM02</name>
</geneLocation>
<proteinExistence type="predicted"/>
<keyword evidence="1" id="KW-0614">Plasmid</keyword>
<name>A4L7C5_9NOST</name>
<protein>
    <submittedName>
        <fullName evidence="1">Uncharacterized protein</fullName>
    </submittedName>
</protein>
<sequence length="217" mass="24555">MKVGQRITLSFEGREFDVIVIDPNGLGEGQPSVGFGYRMMELHAGLPASTLSTWAFDKDGVTYLKLPSSKELRVFDILGSDNNNYKVVEAYVALKGVYTEKDSRATTRWLEERQLGKITRKLYTDLLQAQGCKDYDYAYWTDYIYTGLFGMKASEMKSVWDLVDGDPNIARNYIPKAEGLEAVKYCEDMVVRVFVDDLQEAHDLAINLTKRKFLGGA</sequence>
<accession>A4L7C5</accession>
<evidence type="ECO:0000313" key="1">
    <source>
        <dbReference type="EMBL" id="ABO47828.1"/>
    </source>
</evidence>
<dbReference type="EMBL" id="EF452232">
    <property type="protein sequence ID" value="ABO47828.1"/>
    <property type="molecule type" value="Genomic_DNA"/>
</dbReference>
<reference evidence="1" key="1">
    <citation type="submission" date="2007-02" db="EMBL/GenBank/DDBJ databases">
        <title>Isolation, cloning, sequencing and sequence analysis of Cylindrospermum sp. A1345 plasmid pCYLM02.</title>
        <authorList>
            <person name="Ganesan V."/>
            <person name="Anand N."/>
        </authorList>
    </citation>
    <scope>NUCLEOTIDE SEQUENCE</scope>
    <source>
        <strain evidence="1">A1345</strain>
        <plasmid evidence="1">pCYLM02</plasmid>
    </source>
</reference>
<organism evidence="1">
    <name type="scientific">Johanseniella sp. A1345</name>
    <dbReference type="NCBI Taxonomy" id="380087"/>
    <lineage>
        <taxon>Bacteria</taxon>
        <taxon>Bacillati</taxon>
        <taxon>Cyanobacteriota</taxon>
        <taxon>Cyanophyceae</taxon>
        <taxon>Nostocales</taxon>
        <taxon>Nostocaceae</taxon>
        <taxon>Johanseniella</taxon>
    </lineage>
</organism>
<dbReference type="AlphaFoldDB" id="A4L7C5"/>